<keyword evidence="3" id="KW-1185">Reference proteome</keyword>
<name>A0AAE3R5Q6_9BACT</name>
<evidence type="ECO:0000256" key="1">
    <source>
        <dbReference type="SAM" id="SignalP"/>
    </source>
</evidence>
<dbReference type="AlphaFoldDB" id="A0AAE3R5Q6"/>
<reference evidence="2" key="1">
    <citation type="submission" date="2023-05" db="EMBL/GenBank/DDBJ databases">
        <authorList>
            <person name="Zhang X."/>
        </authorList>
    </citation>
    <scope>NUCLEOTIDE SEQUENCE</scope>
    <source>
        <strain evidence="2">BD1B2-1</strain>
    </source>
</reference>
<accession>A0AAE3R5Q6</accession>
<evidence type="ECO:0008006" key="4">
    <source>
        <dbReference type="Google" id="ProtNLM"/>
    </source>
</evidence>
<keyword evidence="1" id="KW-0732">Signal</keyword>
<protein>
    <recommendedName>
        <fullName evidence="4">Lipoprotein</fullName>
    </recommendedName>
</protein>
<dbReference type="RefSeq" id="WP_314510801.1">
    <property type="nucleotide sequence ID" value="NZ_JASJOU010000003.1"/>
</dbReference>
<evidence type="ECO:0000313" key="2">
    <source>
        <dbReference type="EMBL" id="MDJ1501308.1"/>
    </source>
</evidence>
<sequence length="280" mass="30387">MRKFLFQILFAALLACTFVITSCKKDDEVQAEEPVVEDNNTGFNESEDLVTISDEVMQTNSSSLRQTETGQNYYGATVTITPKGQNTTGTIVVDFGTTGIKGRDGRTRTGKIIITYTAIAPIKGATRVITFDNYYVNGNKIEGTKTITFSNDPSNGVYTANIISSLVITKSSGKIITWSCNRTRAYSTNNTPLNFTDDEISITGTASGTTQNNIDFNVVVSSPLVFKASCLPTSGWVPVSGVLEVIPVDVATRIVNYGNGDCDRKVTVTVEEKSYTITIR</sequence>
<dbReference type="PROSITE" id="PS51257">
    <property type="entry name" value="PROKAR_LIPOPROTEIN"/>
    <property type="match status" value="1"/>
</dbReference>
<evidence type="ECO:0000313" key="3">
    <source>
        <dbReference type="Proteomes" id="UP001232063"/>
    </source>
</evidence>
<dbReference type="EMBL" id="JASJOU010000003">
    <property type="protein sequence ID" value="MDJ1501308.1"/>
    <property type="molecule type" value="Genomic_DNA"/>
</dbReference>
<comment type="caution">
    <text evidence="2">The sequence shown here is derived from an EMBL/GenBank/DDBJ whole genome shotgun (WGS) entry which is preliminary data.</text>
</comment>
<feature type="chain" id="PRO_5042164117" description="Lipoprotein" evidence="1">
    <location>
        <begin position="22"/>
        <end position="280"/>
    </location>
</feature>
<dbReference type="Proteomes" id="UP001232063">
    <property type="component" value="Unassembled WGS sequence"/>
</dbReference>
<gene>
    <name evidence="2" type="ORF">QNI22_11655</name>
</gene>
<proteinExistence type="predicted"/>
<feature type="signal peptide" evidence="1">
    <location>
        <begin position="1"/>
        <end position="21"/>
    </location>
</feature>
<organism evidence="2 3">
    <name type="scientific">Xanthocytophaga agilis</name>
    <dbReference type="NCBI Taxonomy" id="3048010"/>
    <lineage>
        <taxon>Bacteria</taxon>
        <taxon>Pseudomonadati</taxon>
        <taxon>Bacteroidota</taxon>
        <taxon>Cytophagia</taxon>
        <taxon>Cytophagales</taxon>
        <taxon>Rhodocytophagaceae</taxon>
        <taxon>Xanthocytophaga</taxon>
    </lineage>
</organism>